<accession>A0ABQ9TKW6</accession>
<dbReference type="InterPro" id="IPR043129">
    <property type="entry name" value="ATPase_NBD"/>
</dbReference>
<dbReference type="SUPFAM" id="SSF53067">
    <property type="entry name" value="Actin-like ATPase domain"/>
    <property type="match status" value="1"/>
</dbReference>
<sequence length="130" mass="14428">MAPACAKLILLGTTPPRPVFPFVVRRPPPHTPHQGVMVGMDQKDSYVSDEANSKHGILTERPEMATCESFSSLEKSYELPDGQLITIGNEQFQCPEVLFQPSFLGMESCGIYETTFNSIMKCDVDICKDL</sequence>
<gene>
    <name evidence="1" type="ORF">P7K49_036714</name>
</gene>
<dbReference type="PANTHER" id="PTHR11937">
    <property type="entry name" value="ACTIN"/>
    <property type="match status" value="1"/>
</dbReference>
<dbReference type="Proteomes" id="UP001266305">
    <property type="component" value="Unassembled WGS sequence"/>
</dbReference>
<protein>
    <recommendedName>
        <fullName evidence="3">Beta-actin</fullName>
    </recommendedName>
</protein>
<dbReference type="Pfam" id="PF00022">
    <property type="entry name" value="Actin"/>
    <property type="match status" value="1"/>
</dbReference>
<dbReference type="Gene3D" id="2.30.36.70">
    <property type="entry name" value="Actin, Chain A, domain 2"/>
    <property type="match status" value="1"/>
</dbReference>
<dbReference type="EMBL" id="JASSZA010000021">
    <property type="protein sequence ID" value="KAK2085414.1"/>
    <property type="molecule type" value="Genomic_DNA"/>
</dbReference>
<comment type="caution">
    <text evidence="1">The sequence shown here is derived from an EMBL/GenBank/DDBJ whole genome shotgun (WGS) entry which is preliminary data.</text>
</comment>
<name>A0ABQ9TKW6_SAGOE</name>
<evidence type="ECO:0000313" key="2">
    <source>
        <dbReference type="Proteomes" id="UP001266305"/>
    </source>
</evidence>
<keyword evidence="2" id="KW-1185">Reference proteome</keyword>
<proteinExistence type="predicted"/>
<dbReference type="InterPro" id="IPR004000">
    <property type="entry name" value="Actin"/>
</dbReference>
<dbReference type="Gene3D" id="3.90.640.10">
    <property type="entry name" value="Actin, Chain A, domain 4"/>
    <property type="match status" value="1"/>
</dbReference>
<evidence type="ECO:0000313" key="1">
    <source>
        <dbReference type="EMBL" id="KAK2085414.1"/>
    </source>
</evidence>
<dbReference type="Gene3D" id="3.30.420.40">
    <property type="match status" value="1"/>
</dbReference>
<reference evidence="1 2" key="1">
    <citation type="submission" date="2023-05" db="EMBL/GenBank/DDBJ databases">
        <title>B98-5 Cell Line De Novo Hybrid Assembly: An Optical Mapping Approach.</title>
        <authorList>
            <person name="Kananen K."/>
            <person name="Auerbach J.A."/>
            <person name="Kautto E."/>
            <person name="Blachly J.S."/>
        </authorList>
    </citation>
    <scope>NUCLEOTIDE SEQUENCE [LARGE SCALE GENOMIC DNA]</scope>
    <source>
        <strain evidence="1">B95-8</strain>
        <tissue evidence="1">Cell line</tissue>
    </source>
</reference>
<organism evidence="1 2">
    <name type="scientific">Saguinus oedipus</name>
    <name type="common">Cotton-top tamarin</name>
    <name type="synonym">Oedipomidas oedipus</name>
    <dbReference type="NCBI Taxonomy" id="9490"/>
    <lineage>
        <taxon>Eukaryota</taxon>
        <taxon>Metazoa</taxon>
        <taxon>Chordata</taxon>
        <taxon>Craniata</taxon>
        <taxon>Vertebrata</taxon>
        <taxon>Euteleostomi</taxon>
        <taxon>Mammalia</taxon>
        <taxon>Eutheria</taxon>
        <taxon>Euarchontoglires</taxon>
        <taxon>Primates</taxon>
        <taxon>Haplorrhini</taxon>
        <taxon>Platyrrhini</taxon>
        <taxon>Cebidae</taxon>
        <taxon>Callitrichinae</taxon>
        <taxon>Saguinus</taxon>
    </lineage>
</organism>
<evidence type="ECO:0008006" key="3">
    <source>
        <dbReference type="Google" id="ProtNLM"/>
    </source>
</evidence>